<comment type="catalytic activity">
    <reaction evidence="10">
        <text>apo-[aryl-carrier protein] + CoA = holo-[aryl-carrier protein] + adenosine 3',5'-bisphosphate + H(+)</text>
        <dbReference type="Rhea" id="RHEA:48404"/>
        <dbReference type="Rhea" id="RHEA-COMP:15903"/>
        <dbReference type="Rhea" id="RHEA-COMP:17557"/>
        <dbReference type="ChEBI" id="CHEBI:15378"/>
        <dbReference type="ChEBI" id="CHEBI:29999"/>
        <dbReference type="ChEBI" id="CHEBI:57287"/>
        <dbReference type="ChEBI" id="CHEBI:58343"/>
        <dbReference type="ChEBI" id="CHEBI:64479"/>
    </reaction>
</comment>
<evidence type="ECO:0000256" key="9">
    <source>
        <dbReference type="ARBA" id="ARBA00031996"/>
    </source>
</evidence>
<feature type="domain" description="4'-phosphopantetheinyl transferase N-terminal" evidence="13">
    <location>
        <begin position="53"/>
        <end position="115"/>
    </location>
</feature>
<dbReference type="InterPro" id="IPR037143">
    <property type="entry name" value="4-PPantetheinyl_Trfase_dom_sf"/>
</dbReference>
<evidence type="ECO:0000256" key="2">
    <source>
        <dbReference type="ARBA" id="ARBA00004993"/>
    </source>
</evidence>
<evidence type="ECO:0000313" key="14">
    <source>
        <dbReference type="EMBL" id="ORM99746.1"/>
    </source>
</evidence>
<dbReference type="PRINTS" id="PR01399">
    <property type="entry name" value="ENTSNTHTASED"/>
</dbReference>
<dbReference type="Pfam" id="PF17837">
    <property type="entry name" value="4PPT_N"/>
    <property type="match status" value="1"/>
</dbReference>
<feature type="domain" description="4'-phosphopantetheinyl transferase" evidence="12">
    <location>
        <begin position="122"/>
        <end position="205"/>
    </location>
</feature>
<dbReference type="RefSeq" id="WP_051563634.1">
    <property type="nucleotide sequence ID" value="NZ_CCAQ010000012.1"/>
</dbReference>
<evidence type="ECO:0000256" key="6">
    <source>
        <dbReference type="ARBA" id="ARBA00022679"/>
    </source>
</evidence>
<name>A0ABX3USP8_9GAMM</name>
<dbReference type="InterPro" id="IPR003542">
    <property type="entry name" value="Enbac_synth_compD-like"/>
</dbReference>
<keyword evidence="6 14" id="KW-0808">Transferase</keyword>
<evidence type="ECO:0000256" key="3">
    <source>
        <dbReference type="ARBA" id="ARBA00008342"/>
    </source>
</evidence>
<dbReference type="Proteomes" id="UP000193785">
    <property type="component" value="Unassembled WGS sequence"/>
</dbReference>
<accession>A0ABX3USP8</accession>
<evidence type="ECO:0000256" key="4">
    <source>
        <dbReference type="ARBA" id="ARBA00011503"/>
    </source>
</evidence>
<protein>
    <recommendedName>
        <fullName evidence="5">Enterobactin synthase component D</fullName>
    </recommendedName>
    <alternativeName>
        <fullName evidence="8">4'-phosphopantetheinyl transferase EntD</fullName>
    </alternativeName>
    <alternativeName>
        <fullName evidence="9">Enterochelin synthase D</fullName>
    </alternativeName>
</protein>
<dbReference type="Pfam" id="PF01648">
    <property type="entry name" value="ACPS"/>
    <property type="match status" value="1"/>
</dbReference>
<comment type="subunit">
    <text evidence="4">EntB, EntD, EntE, and EntF form a multienzyme complex called enterobactin synthase.</text>
</comment>
<dbReference type="GO" id="GO:0016740">
    <property type="term" value="F:transferase activity"/>
    <property type="evidence" value="ECO:0007669"/>
    <property type="project" value="UniProtKB-KW"/>
</dbReference>
<evidence type="ECO:0000259" key="13">
    <source>
        <dbReference type="Pfam" id="PF17837"/>
    </source>
</evidence>
<dbReference type="PANTHER" id="PTHR38096">
    <property type="entry name" value="ENTEROBACTIN SYNTHASE COMPONENT D"/>
    <property type="match status" value="1"/>
</dbReference>
<evidence type="ECO:0000259" key="12">
    <source>
        <dbReference type="Pfam" id="PF01648"/>
    </source>
</evidence>
<organism evidence="14 15">
    <name type="scientific">Pantoea septica</name>
    <dbReference type="NCBI Taxonomy" id="472695"/>
    <lineage>
        <taxon>Bacteria</taxon>
        <taxon>Pseudomonadati</taxon>
        <taxon>Pseudomonadota</taxon>
        <taxon>Gammaproteobacteria</taxon>
        <taxon>Enterobacterales</taxon>
        <taxon>Erwiniaceae</taxon>
        <taxon>Pantoea</taxon>
    </lineage>
</organism>
<evidence type="ECO:0000313" key="15">
    <source>
        <dbReference type="Proteomes" id="UP000193785"/>
    </source>
</evidence>
<dbReference type="Gene3D" id="3.90.470.20">
    <property type="entry name" value="4'-phosphopantetheinyl transferase domain"/>
    <property type="match status" value="1"/>
</dbReference>
<gene>
    <name evidence="14" type="ORF">HA46_08895</name>
</gene>
<dbReference type="InterPro" id="IPR041354">
    <property type="entry name" value="4PPT_N"/>
</dbReference>
<comment type="catalytic activity">
    <reaction evidence="11">
        <text>apo-[peptidyl-carrier protein] + CoA = holo-[peptidyl-carrier protein] + adenosine 3',5'-bisphosphate + H(+)</text>
        <dbReference type="Rhea" id="RHEA:46228"/>
        <dbReference type="Rhea" id="RHEA-COMP:11479"/>
        <dbReference type="Rhea" id="RHEA-COMP:11480"/>
        <dbReference type="ChEBI" id="CHEBI:15378"/>
        <dbReference type="ChEBI" id="CHEBI:29999"/>
        <dbReference type="ChEBI" id="CHEBI:57287"/>
        <dbReference type="ChEBI" id="CHEBI:58343"/>
        <dbReference type="ChEBI" id="CHEBI:64479"/>
    </reaction>
</comment>
<evidence type="ECO:0000256" key="7">
    <source>
        <dbReference type="ARBA" id="ARBA00023191"/>
    </source>
</evidence>
<comment type="caution">
    <text evidence="14">The sequence shown here is derived from an EMBL/GenBank/DDBJ whole genome shotgun (WGS) entry which is preliminary data.</text>
</comment>
<evidence type="ECO:0000256" key="10">
    <source>
        <dbReference type="ARBA" id="ARBA00049176"/>
    </source>
</evidence>
<comment type="pathway">
    <text evidence="2">Siderophore biosynthesis; enterobactin biosynthesis.</text>
</comment>
<comment type="similarity">
    <text evidence="3">Belongs to the P-Pant transferase superfamily. EntD family.</text>
</comment>
<dbReference type="EMBL" id="MLJJ01000013">
    <property type="protein sequence ID" value="ORM99746.1"/>
    <property type="molecule type" value="Genomic_DNA"/>
</dbReference>
<comment type="function">
    <text evidence="1">Involved in the biosynthesis of the siderophore enterobactin (enterochelin), which is a macrocyclic trimeric lactone of N-(2,3-dihydroxybenzoyl)-serine. The serine trilactone serves as a scaffolding for the three catechol functionalities that provide hexadentate coordination for the tightly ligated iron(2+) atoms. Plays an essential role in the assembly of the enterobactin by catalyzing the transfer of the 4'-phosphopantetheine (Ppant) moiety from coenzyme A to the apo-domains of both EntB (ArCP domain) and EntF (PCP domain) to yield their holo-forms which make them competent for the activation of 2,3-dihydroxybenzoate (DHB) and L-serine, respectively.</text>
</comment>
<reference evidence="14 15" key="1">
    <citation type="journal article" date="2017" name="Antonie Van Leeuwenhoek">
        <title>Phylogenomic resolution of the bacterial genus Pantoea and its relationship with Erwinia and Tatumella.</title>
        <authorList>
            <person name="Palmer M."/>
            <person name="Steenkamp E.T."/>
            <person name="Coetzee M.P."/>
            <person name="Chan W.Y."/>
            <person name="van Zyl E."/>
            <person name="De Maayer P."/>
            <person name="Coutinho T.A."/>
            <person name="Blom J."/>
            <person name="Smits T.H."/>
            <person name="Duffy B."/>
            <person name="Venter S.N."/>
        </authorList>
    </citation>
    <scope>NUCLEOTIDE SEQUENCE [LARGE SCALE GENOMIC DNA]</scope>
    <source>
        <strain evidence="14 15">LMG 5345</strain>
    </source>
</reference>
<evidence type="ECO:0000256" key="1">
    <source>
        <dbReference type="ARBA" id="ARBA00003937"/>
    </source>
</evidence>
<keyword evidence="15" id="KW-1185">Reference proteome</keyword>
<keyword evidence="7" id="KW-0259">Enterobactin biosynthesis</keyword>
<proteinExistence type="inferred from homology"/>
<sequence length="250" mass="27378">MHPQLISLPPPEGGFIRSAHLRRGDVLLAQARFDLTLYDDSFSARWNLPLPPAVRQAVKKRRAEYLASRWLARAVMASLGIPDFLLQNHSDRSPIWPPGIQASLSHTDGAAALAVTQQPLCIGVDIESVMSLRTAEETAALLMSDQEKVRLRALPLPFSQAATLLFSLKESLYKALWPQLHQPMDFPQASLLEADIAAGKAVLVLNHSFSAAFAVGTRLEAEFQLETARVLTLLTCPAAGNKKPALSPFR</sequence>
<dbReference type="InterPro" id="IPR008278">
    <property type="entry name" value="4-PPantetheinyl_Trfase_dom"/>
</dbReference>
<evidence type="ECO:0000256" key="11">
    <source>
        <dbReference type="ARBA" id="ARBA00049191"/>
    </source>
</evidence>
<evidence type="ECO:0000256" key="5">
    <source>
        <dbReference type="ARBA" id="ARBA00019087"/>
    </source>
</evidence>
<evidence type="ECO:0000256" key="8">
    <source>
        <dbReference type="ARBA" id="ARBA00029894"/>
    </source>
</evidence>
<dbReference type="PANTHER" id="PTHR38096:SF1">
    <property type="entry name" value="ENTEROBACTIN SYNTHASE COMPONENT D"/>
    <property type="match status" value="1"/>
</dbReference>
<dbReference type="SUPFAM" id="SSF56214">
    <property type="entry name" value="4'-phosphopantetheinyl transferase"/>
    <property type="match status" value="1"/>
</dbReference>